<feature type="domain" description="Response regulatory" evidence="5">
    <location>
        <begin position="617"/>
        <end position="735"/>
    </location>
</feature>
<feature type="transmembrane region" description="Helical" evidence="4">
    <location>
        <begin position="111"/>
        <end position="128"/>
    </location>
</feature>
<proteinExistence type="predicted"/>
<evidence type="ECO:0000259" key="5">
    <source>
        <dbReference type="PROSITE" id="PS50110"/>
    </source>
</evidence>
<dbReference type="GO" id="GO:0000160">
    <property type="term" value="P:phosphorelay signal transduction system"/>
    <property type="evidence" value="ECO:0007669"/>
    <property type="project" value="UniProtKB-KW"/>
</dbReference>
<accession>A0A2K8KQ87</accession>
<dbReference type="KEGG" id="rfo:REIFOR_01627"/>
<evidence type="ECO:0000256" key="1">
    <source>
        <dbReference type="ARBA" id="ARBA00022553"/>
    </source>
</evidence>
<dbReference type="SUPFAM" id="SSF52172">
    <property type="entry name" value="CheY-like"/>
    <property type="match status" value="1"/>
</dbReference>
<keyword evidence="6" id="KW-0418">Kinase</keyword>
<keyword evidence="4" id="KW-0472">Membrane</keyword>
<feature type="transmembrane region" description="Helical" evidence="4">
    <location>
        <begin position="186"/>
        <end position="203"/>
    </location>
</feature>
<feature type="transmembrane region" description="Helical" evidence="4">
    <location>
        <begin position="164"/>
        <end position="181"/>
    </location>
</feature>
<dbReference type="Proteomes" id="UP000229757">
    <property type="component" value="Chromosome"/>
</dbReference>
<keyword evidence="2" id="KW-0902">Two-component regulatory system</keyword>
<evidence type="ECO:0000256" key="3">
    <source>
        <dbReference type="PROSITE-ProRule" id="PRU00169"/>
    </source>
</evidence>
<gene>
    <name evidence="6" type="primary">dhkJ</name>
    <name evidence="6" type="ORF">REIFOR_01627</name>
</gene>
<feature type="transmembrane region" description="Helical" evidence="4">
    <location>
        <begin position="140"/>
        <end position="158"/>
    </location>
</feature>
<dbReference type="InterPro" id="IPR011006">
    <property type="entry name" value="CheY-like_superfamily"/>
</dbReference>
<dbReference type="PANTHER" id="PTHR45339">
    <property type="entry name" value="HYBRID SIGNAL TRANSDUCTION HISTIDINE KINASE J"/>
    <property type="match status" value="1"/>
</dbReference>
<dbReference type="InterPro" id="IPR001789">
    <property type="entry name" value="Sig_transdc_resp-reg_receiver"/>
</dbReference>
<dbReference type="Gene3D" id="3.30.565.10">
    <property type="entry name" value="Histidine kinase-like ATPase, C-terminal domain"/>
    <property type="match status" value="1"/>
</dbReference>
<keyword evidence="7" id="KW-1185">Reference proteome</keyword>
<dbReference type="Pfam" id="PF00072">
    <property type="entry name" value="Response_reg"/>
    <property type="match status" value="1"/>
</dbReference>
<dbReference type="AlphaFoldDB" id="A0A2K8KQ87"/>
<keyword evidence="1 3" id="KW-0597">Phosphoprotein</keyword>
<keyword evidence="6" id="KW-0808">Transferase</keyword>
<evidence type="ECO:0000313" key="6">
    <source>
        <dbReference type="EMBL" id="ATX76772.1"/>
    </source>
</evidence>
<protein>
    <submittedName>
        <fullName evidence="6">Histidine kinase DhkJ</fullName>
    </submittedName>
</protein>
<dbReference type="CDD" id="cd17546">
    <property type="entry name" value="REC_hyHK_CKI1_RcsC-like"/>
    <property type="match status" value="1"/>
</dbReference>
<dbReference type="InterPro" id="IPR036890">
    <property type="entry name" value="HATPase_C_sf"/>
</dbReference>
<dbReference type="PANTHER" id="PTHR45339:SF1">
    <property type="entry name" value="HYBRID SIGNAL TRANSDUCTION HISTIDINE KINASE J"/>
    <property type="match status" value="1"/>
</dbReference>
<reference evidence="6 7" key="1">
    <citation type="journal article" date="2017" name="Environ. Microbiol.">
        <title>Genomic and physiological analyses of 'Reinekea forsetii' reveal a versatile opportunistic lifestyle during spring algae blooms.</title>
        <authorList>
            <person name="Avci B."/>
            <person name="Hahnke R.L."/>
            <person name="Chafee M."/>
            <person name="Fischer T."/>
            <person name="Gruber-Vodicka H."/>
            <person name="Tegetmeyer H.E."/>
            <person name="Harder J."/>
            <person name="Fuchs B.M."/>
            <person name="Amann R.I."/>
            <person name="Teeling H."/>
        </authorList>
    </citation>
    <scope>NUCLEOTIDE SEQUENCE [LARGE SCALE GENOMIC DNA]</scope>
    <source>
        <strain evidence="6 7">Hel1_31_D35</strain>
    </source>
</reference>
<feature type="modified residue" description="4-aspartylphosphate" evidence="3">
    <location>
        <position position="666"/>
    </location>
</feature>
<dbReference type="Gene3D" id="1.10.287.130">
    <property type="match status" value="1"/>
</dbReference>
<evidence type="ECO:0000256" key="4">
    <source>
        <dbReference type="SAM" id="Phobius"/>
    </source>
</evidence>
<sequence length="736" mass="83641">MAQDTGIVALFSLSDDVRMSFFFRPRHKAQKDRANLKRIDQTLSRQGLPSALLHFVLFIIIEWHLLQNGPAPKLVYIFGLLLVVMAAWRFVMIAQFESWYAKGPAHWRDVFILSGFLHAGTWSVYLVYRLTQSHDDPIMMLGILYTSAIAAGGTFVYSLYGRTVSIYLLMLLAPLSIYFLFLEKNVVNLIIGLGFIAMYLYLVSTARRVSELVWSFLTSNHELKLRLTALEQSREATTVQNSSNRRFIQQLLQRVKTPMSGLVGVLGMLSVKDTDIENQGMLGIARRSGFSMLDLITDFEAFIEQRDQTRVPESMVFNLRKTLEHALADMGPKAHENGRELSYLYHPDVPERIEADPQWLSNAFRRLLDFTLDMADAGEITVKIAVGSEFGQDCLLISFYFINSDLEQGDLTSALDRQMDILPENEDVADQLTLMVAAAQFKAMNATLSAQQKGDLQKISVRLPITTTTQQASSFRPTKFMAGKSMLLVDLSPQTERSLAAEFMSWNMEVAVWTLDRLFEQTDSIDSDFVLFNLSVDDQFAQAQLEKIQHLAGRFGQQSHLILYASELQHRLFNDIEIPYTFIEKPVARDQLLSALRNALEQIDEHTQSSTRFDNTRILIAEDKLLNQKMILKMLEPMGVSATTCSNGLEAIELANTDNFDLLLMDCYMPRMDGMEATRLIRRAELTSGRHIPIVAMTSEQTPLIERECLTAGMDDFITKPLKHEELIELIQRWTA</sequence>
<evidence type="ECO:0000313" key="7">
    <source>
        <dbReference type="Proteomes" id="UP000229757"/>
    </source>
</evidence>
<evidence type="ECO:0000256" key="2">
    <source>
        <dbReference type="ARBA" id="ARBA00023012"/>
    </source>
</evidence>
<keyword evidence="4" id="KW-1133">Transmembrane helix</keyword>
<dbReference type="EMBL" id="CP011797">
    <property type="protein sequence ID" value="ATX76772.1"/>
    <property type="molecule type" value="Genomic_DNA"/>
</dbReference>
<dbReference type="PROSITE" id="PS50110">
    <property type="entry name" value="RESPONSE_REGULATORY"/>
    <property type="match status" value="1"/>
</dbReference>
<keyword evidence="4" id="KW-0812">Transmembrane</keyword>
<feature type="transmembrane region" description="Helical" evidence="4">
    <location>
        <begin position="73"/>
        <end position="91"/>
    </location>
</feature>
<organism evidence="6 7">
    <name type="scientific">Reinekea forsetii</name>
    <dbReference type="NCBI Taxonomy" id="1336806"/>
    <lineage>
        <taxon>Bacteria</taxon>
        <taxon>Pseudomonadati</taxon>
        <taxon>Pseudomonadota</taxon>
        <taxon>Gammaproteobacteria</taxon>
        <taxon>Oceanospirillales</taxon>
        <taxon>Saccharospirillaceae</taxon>
        <taxon>Reinekea</taxon>
    </lineage>
</organism>
<dbReference type="GO" id="GO:0016301">
    <property type="term" value="F:kinase activity"/>
    <property type="evidence" value="ECO:0007669"/>
    <property type="project" value="UniProtKB-KW"/>
</dbReference>
<name>A0A2K8KQ87_9GAMM</name>
<dbReference type="SMART" id="SM00448">
    <property type="entry name" value="REC"/>
    <property type="match status" value="1"/>
</dbReference>
<dbReference type="Gene3D" id="3.40.50.2300">
    <property type="match status" value="1"/>
</dbReference>